<feature type="transmembrane region" description="Helical" evidence="1">
    <location>
        <begin position="172"/>
        <end position="190"/>
    </location>
</feature>
<comment type="caution">
    <text evidence="2">The sequence shown here is derived from an EMBL/GenBank/DDBJ whole genome shotgun (WGS) entry which is preliminary data.</text>
</comment>
<feature type="transmembrane region" description="Helical" evidence="1">
    <location>
        <begin position="83"/>
        <end position="115"/>
    </location>
</feature>
<protein>
    <submittedName>
        <fullName evidence="2">Uncharacterized protein</fullName>
    </submittedName>
</protein>
<dbReference type="EMBL" id="JAANNP010000001">
    <property type="protein sequence ID" value="NHC12901.1"/>
    <property type="molecule type" value="Genomic_DNA"/>
</dbReference>
<dbReference type="Proteomes" id="UP000800981">
    <property type="component" value="Unassembled WGS sequence"/>
</dbReference>
<name>A0ABX0GT67_9ACTN</name>
<sequence>MTTLAQRSAPGGFVVDASAARTSATRYLCAAAHLNERFTRRVLDEIVYQPFRAVAPSHGVDVTPVLRHCLAARQRLMARDATVLLLLLVSAVIAFTLTITLFIVLVATVVLTSWARGTRAAQGHQTLVGLGVALAAVLLVLPLTVSVVSGGLELFDGGSDLGYDESESLSRGTLGGLALLLLALWAVCWAERVVAHRVIVEELSPGRFDPTQAPPEPGALSPRLDYIDRAQWGNVTVYSELRPHNPFVGSGSADTPWGFAIPLVPAEVSLNNGRPAPAPLTAAQLYDDMQAALLSLGDPSLPPNERVNNLVVEDRVFVAGLLPPDHPALDRRTHSPKAERDAAEVRQLSLGVRGAVRHYQSARITSWDGQVAVTVFAYVAIQGKTLYIEMVPTVLPPILPLYRSIDGYHRLDGTAVARAGYTALRLLARTIVRAPVRLTEELVGSLRRELASARAASDIGSHLAYDYGATCSVRELGSYANASLDRLFFQSLDAHRHIQVVVERLTDAVQQTLVRHGYSTGELVQQVSNVVNNGVWVGGNVNNSGNLGMGAGARAGGAPAGAASGRRA</sequence>
<evidence type="ECO:0000256" key="1">
    <source>
        <dbReference type="SAM" id="Phobius"/>
    </source>
</evidence>
<evidence type="ECO:0000313" key="3">
    <source>
        <dbReference type="Proteomes" id="UP000800981"/>
    </source>
</evidence>
<dbReference type="RefSeq" id="WP_166278028.1">
    <property type="nucleotide sequence ID" value="NZ_JAANNP010000001.1"/>
</dbReference>
<proteinExistence type="predicted"/>
<keyword evidence="3" id="KW-1185">Reference proteome</keyword>
<accession>A0ABX0GT67</accession>
<organism evidence="2 3">
    <name type="scientific">Motilibacter deserti</name>
    <dbReference type="NCBI Taxonomy" id="2714956"/>
    <lineage>
        <taxon>Bacteria</taxon>
        <taxon>Bacillati</taxon>
        <taxon>Actinomycetota</taxon>
        <taxon>Actinomycetes</taxon>
        <taxon>Motilibacterales</taxon>
        <taxon>Motilibacteraceae</taxon>
        <taxon>Motilibacter</taxon>
    </lineage>
</organism>
<reference evidence="2 3" key="1">
    <citation type="submission" date="2020-03" db="EMBL/GenBank/DDBJ databases">
        <title>Two novel Motilibacter sp.</title>
        <authorList>
            <person name="Liu S."/>
        </authorList>
    </citation>
    <scope>NUCLEOTIDE SEQUENCE [LARGE SCALE GENOMIC DNA]</scope>
    <source>
        <strain evidence="2 3">E257</strain>
    </source>
</reference>
<keyword evidence="1" id="KW-1133">Transmembrane helix</keyword>
<keyword evidence="1" id="KW-0812">Transmembrane</keyword>
<gene>
    <name evidence="2" type="ORF">G9H71_03810</name>
</gene>
<evidence type="ECO:0000313" key="2">
    <source>
        <dbReference type="EMBL" id="NHC12901.1"/>
    </source>
</evidence>
<keyword evidence="1" id="KW-0472">Membrane</keyword>
<feature type="transmembrane region" description="Helical" evidence="1">
    <location>
        <begin position="127"/>
        <end position="152"/>
    </location>
</feature>